<keyword evidence="3" id="KW-1185">Reference proteome</keyword>
<protein>
    <submittedName>
        <fullName evidence="2">Uncharacterized protein</fullName>
    </submittedName>
</protein>
<sequence>MASHATSSGNGGGPVGLLDGFFQRRKNGFYDQIVTNMKRMGRGAACGATFGLDFVRKVLWEGNEGFRYPSGGSADACLTFVGEVQHPSHGTQLDASGTHTFVTRSGAFNPLTDSAKVKDRIVIGSPTHASKTLNILFNNQIALLNDIRVPDEEFEKKNNLNYMVFEWTKSLDPQADEPCDDLIQISLGNKYVVVPDDEDDDNDEPPPLPQNAASGPSTSSNGMITFSCFRALLISIADSEARVGALYEPRTLPDYTGHPCFQLERKKLLQHDVRDLNNKLIHPKDYWAALRPGTLLLIKATLHVYLVKGTGGGRHRKVCIRCRRSDDMVVNFLLDLPNQRGLD</sequence>
<gene>
    <name evidence="2" type="ORF">FA13DRAFT_1650839</name>
</gene>
<evidence type="ECO:0000313" key="3">
    <source>
        <dbReference type="Proteomes" id="UP000298030"/>
    </source>
</evidence>
<evidence type="ECO:0000256" key="1">
    <source>
        <dbReference type="SAM" id="MobiDB-lite"/>
    </source>
</evidence>
<name>A0A4Y7S6B2_COPMI</name>
<proteinExistence type="predicted"/>
<dbReference type="Proteomes" id="UP000298030">
    <property type="component" value="Unassembled WGS sequence"/>
</dbReference>
<organism evidence="2 3">
    <name type="scientific">Coprinellus micaceus</name>
    <name type="common">Glistening ink-cap mushroom</name>
    <name type="synonym">Coprinus micaceus</name>
    <dbReference type="NCBI Taxonomy" id="71717"/>
    <lineage>
        <taxon>Eukaryota</taxon>
        <taxon>Fungi</taxon>
        <taxon>Dikarya</taxon>
        <taxon>Basidiomycota</taxon>
        <taxon>Agaricomycotina</taxon>
        <taxon>Agaricomycetes</taxon>
        <taxon>Agaricomycetidae</taxon>
        <taxon>Agaricales</taxon>
        <taxon>Agaricineae</taxon>
        <taxon>Psathyrellaceae</taxon>
        <taxon>Coprinellus</taxon>
    </lineage>
</organism>
<dbReference type="EMBL" id="QPFP01000336">
    <property type="protein sequence ID" value="TEB16188.1"/>
    <property type="molecule type" value="Genomic_DNA"/>
</dbReference>
<dbReference type="AlphaFoldDB" id="A0A4Y7S6B2"/>
<reference evidence="2 3" key="1">
    <citation type="journal article" date="2019" name="Nat. Ecol. Evol.">
        <title>Megaphylogeny resolves global patterns of mushroom evolution.</title>
        <authorList>
            <person name="Varga T."/>
            <person name="Krizsan K."/>
            <person name="Foldi C."/>
            <person name="Dima B."/>
            <person name="Sanchez-Garcia M."/>
            <person name="Sanchez-Ramirez S."/>
            <person name="Szollosi G.J."/>
            <person name="Szarkandi J.G."/>
            <person name="Papp V."/>
            <person name="Albert L."/>
            <person name="Andreopoulos W."/>
            <person name="Angelini C."/>
            <person name="Antonin V."/>
            <person name="Barry K.W."/>
            <person name="Bougher N.L."/>
            <person name="Buchanan P."/>
            <person name="Buyck B."/>
            <person name="Bense V."/>
            <person name="Catcheside P."/>
            <person name="Chovatia M."/>
            <person name="Cooper J."/>
            <person name="Damon W."/>
            <person name="Desjardin D."/>
            <person name="Finy P."/>
            <person name="Geml J."/>
            <person name="Haridas S."/>
            <person name="Hughes K."/>
            <person name="Justo A."/>
            <person name="Karasinski D."/>
            <person name="Kautmanova I."/>
            <person name="Kiss B."/>
            <person name="Kocsube S."/>
            <person name="Kotiranta H."/>
            <person name="LaButti K.M."/>
            <person name="Lechner B.E."/>
            <person name="Liimatainen K."/>
            <person name="Lipzen A."/>
            <person name="Lukacs Z."/>
            <person name="Mihaltcheva S."/>
            <person name="Morgado L.N."/>
            <person name="Niskanen T."/>
            <person name="Noordeloos M.E."/>
            <person name="Ohm R.A."/>
            <person name="Ortiz-Santana B."/>
            <person name="Ovrebo C."/>
            <person name="Racz N."/>
            <person name="Riley R."/>
            <person name="Savchenko A."/>
            <person name="Shiryaev A."/>
            <person name="Soop K."/>
            <person name="Spirin V."/>
            <person name="Szebenyi C."/>
            <person name="Tomsovsky M."/>
            <person name="Tulloss R.E."/>
            <person name="Uehling J."/>
            <person name="Grigoriev I.V."/>
            <person name="Vagvolgyi C."/>
            <person name="Papp T."/>
            <person name="Martin F.M."/>
            <person name="Miettinen O."/>
            <person name="Hibbett D.S."/>
            <person name="Nagy L.G."/>
        </authorList>
    </citation>
    <scope>NUCLEOTIDE SEQUENCE [LARGE SCALE GENOMIC DNA]</scope>
    <source>
        <strain evidence="2 3">FP101781</strain>
    </source>
</reference>
<dbReference type="OrthoDB" id="3060725at2759"/>
<feature type="compositionally biased region" description="Acidic residues" evidence="1">
    <location>
        <begin position="195"/>
        <end position="204"/>
    </location>
</feature>
<dbReference type="STRING" id="71717.A0A4Y7S6B2"/>
<comment type="caution">
    <text evidence="2">The sequence shown here is derived from an EMBL/GenBank/DDBJ whole genome shotgun (WGS) entry which is preliminary data.</text>
</comment>
<feature type="region of interest" description="Disordered" evidence="1">
    <location>
        <begin position="194"/>
        <end position="219"/>
    </location>
</feature>
<evidence type="ECO:0000313" key="2">
    <source>
        <dbReference type="EMBL" id="TEB16188.1"/>
    </source>
</evidence>
<accession>A0A4Y7S6B2</accession>